<sequence length="206" mass="23915">MYNKMQPLKALMTSEKWEAIKGRPPTAKQIHVEELLLDPMFWAEIKGLVHIMKPLVVLLRQVDGDKKPTMGFIHRWVDAALQKIKGMRGHNWLSKIIENRLQRQLGHKLHMADLSGLYPPDDDDPEDEAFERVQRSDFAPELDEDRWPNAQIAEDIEERMHEHPPEPLFSPMFDSRGSRGDLHVRTRDVPSFTRVQTLVNLDVNAT</sequence>
<feature type="region of interest" description="Disordered" evidence="1">
    <location>
        <begin position="162"/>
        <end position="184"/>
    </location>
</feature>
<protein>
    <submittedName>
        <fullName evidence="2">Uncharacterized protein</fullName>
    </submittedName>
</protein>
<keyword evidence="3" id="KW-1185">Reference proteome</keyword>
<dbReference type="OrthoDB" id="2012664at2759"/>
<reference evidence="2 3" key="1">
    <citation type="submission" date="2020-06" db="EMBL/GenBank/DDBJ databases">
        <title>Transcriptomic and genomic resources for Thalictrum thalictroides and T. hernandezii: Facilitating candidate gene discovery in an emerging model plant lineage.</title>
        <authorList>
            <person name="Arias T."/>
            <person name="Riano-Pachon D.M."/>
            <person name="Di Stilio V.S."/>
        </authorList>
    </citation>
    <scope>NUCLEOTIDE SEQUENCE [LARGE SCALE GENOMIC DNA]</scope>
    <source>
        <strain evidence="3">cv. WT478/WT964</strain>
        <tissue evidence="2">Leaves</tissue>
    </source>
</reference>
<dbReference type="AlphaFoldDB" id="A0A7J6W521"/>
<gene>
    <name evidence="2" type="ORF">FRX31_017947</name>
</gene>
<proteinExistence type="predicted"/>
<organism evidence="2 3">
    <name type="scientific">Thalictrum thalictroides</name>
    <name type="common">Rue-anemone</name>
    <name type="synonym">Anemone thalictroides</name>
    <dbReference type="NCBI Taxonomy" id="46969"/>
    <lineage>
        <taxon>Eukaryota</taxon>
        <taxon>Viridiplantae</taxon>
        <taxon>Streptophyta</taxon>
        <taxon>Embryophyta</taxon>
        <taxon>Tracheophyta</taxon>
        <taxon>Spermatophyta</taxon>
        <taxon>Magnoliopsida</taxon>
        <taxon>Ranunculales</taxon>
        <taxon>Ranunculaceae</taxon>
        <taxon>Thalictroideae</taxon>
        <taxon>Thalictrum</taxon>
    </lineage>
</organism>
<evidence type="ECO:0000313" key="3">
    <source>
        <dbReference type="Proteomes" id="UP000554482"/>
    </source>
</evidence>
<dbReference type="Proteomes" id="UP000554482">
    <property type="component" value="Unassembled WGS sequence"/>
</dbReference>
<comment type="caution">
    <text evidence="2">The sequence shown here is derived from an EMBL/GenBank/DDBJ whole genome shotgun (WGS) entry which is preliminary data.</text>
</comment>
<evidence type="ECO:0000256" key="1">
    <source>
        <dbReference type="SAM" id="MobiDB-lite"/>
    </source>
</evidence>
<accession>A0A7J6W521</accession>
<dbReference type="EMBL" id="JABWDY010021302">
    <property type="protein sequence ID" value="KAF5192464.1"/>
    <property type="molecule type" value="Genomic_DNA"/>
</dbReference>
<evidence type="ECO:0000313" key="2">
    <source>
        <dbReference type="EMBL" id="KAF5192464.1"/>
    </source>
</evidence>
<name>A0A7J6W521_THATH</name>